<accession>A0A501X3F4</accession>
<dbReference type="AlphaFoldDB" id="A0A501X3F4"/>
<reference evidence="1 2" key="1">
    <citation type="submission" date="2019-06" db="EMBL/GenBank/DDBJ databases">
        <title>A novel bacterium of genus Marinomonas, isolated from coastal sand.</title>
        <authorList>
            <person name="Huang H."/>
            <person name="Mo K."/>
            <person name="Hu Y."/>
        </authorList>
    </citation>
    <scope>NUCLEOTIDE SEQUENCE [LARGE SCALE GENOMIC DNA]</scope>
    <source>
        <strain evidence="1 2">HB171799</strain>
    </source>
</reference>
<dbReference type="RefSeq" id="WP_140587177.1">
    <property type="nucleotide sequence ID" value="NZ_VFRR01000003.1"/>
</dbReference>
<evidence type="ECO:0000313" key="1">
    <source>
        <dbReference type="EMBL" id="TPE55009.1"/>
    </source>
</evidence>
<protein>
    <submittedName>
        <fullName evidence="1">Uncharacterized protein</fullName>
    </submittedName>
</protein>
<name>A0A501X3F4_9GAMM</name>
<organism evidence="1 2">
    <name type="scientific">Maribrevibacterium harenarium</name>
    <dbReference type="NCBI Taxonomy" id="2589817"/>
    <lineage>
        <taxon>Bacteria</taxon>
        <taxon>Pseudomonadati</taxon>
        <taxon>Pseudomonadota</taxon>
        <taxon>Gammaproteobacteria</taxon>
        <taxon>Oceanospirillales</taxon>
        <taxon>Oceanospirillaceae</taxon>
        <taxon>Maribrevibacterium</taxon>
    </lineage>
</organism>
<comment type="caution">
    <text evidence="1">The sequence shown here is derived from an EMBL/GenBank/DDBJ whole genome shotgun (WGS) entry which is preliminary data.</text>
</comment>
<sequence length="267" mass="30113">MIFIEPTSRLRDFSEIRSLRTAYRSRLTVEQDQLTLSHAAKDVHEIELNNNGALTLTSSDSLLANLIEHLLRHIDHAEAKVTAISQIADDKSQWQIFLQTPPLRPQASSEAYSLEALGSKKKTPSKLLRVPVYGQDGSYFEWLTQLRPPASGTPPKWLQQLPNNFVLSALRTPYTEEILQAIPTSWRFVVDQDGEPDPLRELHRDNQAPWQGLNGLQWWLDSDHQGLPIVIADSQFGYVYVGNIIPQLATVTKNDSIEFSSNTDTSA</sequence>
<dbReference type="OrthoDB" id="6102356at2"/>
<evidence type="ECO:0000313" key="2">
    <source>
        <dbReference type="Proteomes" id="UP000315901"/>
    </source>
</evidence>
<keyword evidence="2" id="KW-1185">Reference proteome</keyword>
<gene>
    <name evidence="1" type="ORF">FJM67_02855</name>
</gene>
<proteinExistence type="predicted"/>
<dbReference type="EMBL" id="VFRR01000003">
    <property type="protein sequence ID" value="TPE55009.1"/>
    <property type="molecule type" value="Genomic_DNA"/>
</dbReference>
<dbReference type="Proteomes" id="UP000315901">
    <property type="component" value="Unassembled WGS sequence"/>
</dbReference>